<feature type="compositionally biased region" description="Low complexity" evidence="1">
    <location>
        <begin position="346"/>
        <end position="375"/>
    </location>
</feature>
<dbReference type="InterPro" id="IPR011993">
    <property type="entry name" value="PH-like_dom_sf"/>
</dbReference>
<evidence type="ECO:0000313" key="3">
    <source>
        <dbReference type="EMBL" id="WVO21963.1"/>
    </source>
</evidence>
<feature type="region of interest" description="Disordered" evidence="1">
    <location>
        <begin position="885"/>
        <end position="920"/>
    </location>
</feature>
<name>A0ABZ2AXL3_9TREE</name>
<gene>
    <name evidence="3" type="ORF">IAS62_003283</name>
</gene>
<feature type="compositionally biased region" description="Basic and acidic residues" evidence="1">
    <location>
        <begin position="1264"/>
        <end position="1274"/>
    </location>
</feature>
<dbReference type="PANTHER" id="PTHR37283:SF1">
    <property type="entry name" value="PH DOMAIN-CONTAINING PROTEIN YHR131C"/>
    <property type="match status" value="1"/>
</dbReference>
<dbReference type="RefSeq" id="XP_064721202.1">
    <property type="nucleotide sequence ID" value="XM_064865130.1"/>
</dbReference>
<feature type="compositionally biased region" description="Polar residues" evidence="1">
    <location>
        <begin position="251"/>
        <end position="265"/>
    </location>
</feature>
<feature type="region of interest" description="Disordered" evidence="1">
    <location>
        <begin position="1260"/>
        <end position="1282"/>
    </location>
</feature>
<evidence type="ECO:0000256" key="1">
    <source>
        <dbReference type="SAM" id="MobiDB-lite"/>
    </source>
</evidence>
<feature type="region of interest" description="Disordered" evidence="1">
    <location>
        <begin position="1"/>
        <end position="120"/>
    </location>
</feature>
<proteinExistence type="predicted"/>
<feature type="compositionally biased region" description="Basic and acidic residues" evidence="1">
    <location>
        <begin position="707"/>
        <end position="718"/>
    </location>
</feature>
<feature type="compositionally biased region" description="Basic and acidic residues" evidence="1">
    <location>
        <begin position="731"/>
        <end position="740"/>
    </location>
</feature>
<feature type="compositionally biased region" description="Low complexity" evidence="1">
    <location>
        <begin position="676"/>
        <end position="687"/>
    </location>
</feature>
<feature type="domain" description="PH" evidence="2">
    <location>
        <begin position="931"/>
        <end position="1201"/>
    </location>
</feature>
<dbReference type="Proteomes" id="UP001432216">
    <property type="component" value="Chromosome 5"/>
</dbReference>
<feature type="compositionally biased region" description="Polar residues" evidence="1">
    <location>
        <begin position="301"/>
        <end position="322"/>
    </location>
</feature>
<evidence type="ECO:0000259" key="2">
    <source>
        <dbReference type="PROSITE" id="PS50003"/>
    </source>
</evidence>
<feature type="region of interest" description="Disordered" evidence="1">
    <location>
        <begin position="1219"/>
        <end position="1242"/>
    </location>
</feature>
<dbReference type="EMBL" id="CP143810">
    <property type="protein sequence ID" value="WVO21963.1"/>
    <property type="molecule type" value="Genomic_DNA"/>
</dbReference>
<protein>
    <recommendedName>
        <fullName evidence="2">PH domain-containing protein</fullName>
    </recommendedName>
</protein>
<feature type="region of interest" description="Disordered" evidence="1">
    <location>
        <begin position="460"/>
        <end position="588"/>
    </location>
</feature>
<feature type="compositionally biased region" description="Polar residues" evidence="1">
    <location>
        <begin position="688"/>
        <end position="702"/>
    </location>
</feature>
<feature type="compositionally biased region" description="Basic and acidic residues" evidence="1">
    <location>
        <begin position="749"/>
        <end position="758"/>
    </location>
</feature>
<dbReference type="InterPro" id="IPR001849">
    <property type="entry name" value="PH_domain"/>
</dbReference>
<feature type="compositionally biased region" description="Acidic residues" evidence="1">
    <location>
        <begin position="495"/>
        <end position="528"/>
    </location>
</feature>
<feature type="compositionally biased region" description="Low complexity" evidence="1">
    <location>
        <begin position="1226"/>
        <end position="1242"/>
    </location>
</feature>
<dbReference type="Gene3D" id="2.30.29.30">
    <property type="entry name" value="Pleckstrin-homology domain (PH domain)/Phosphotyrosine-binding domain (PTB)"/>
    <property type="match status" value="1"/>
</dbReference>
<reference evidence="3 4" key="1">
    <citation type="submission" date="2024-01" db="EMBL/GenBank/DDBJ databases">
        <title>Comparative genomics of Cryptococcus and Kwoniella reveals pathogenesis evolution and contrasting modes of karyotype evolution via chromosome fusion or intercentromeric recombination.</title>
        <authorList>
            <person name="Coelho M.A."/>
            <person name="David-Palma M."/>
            <person name="Shea T."/>
            <person name="Bowers K."/>
            <person name="McGinley-Smith S."/>
            <person name="Mohammad A.W."/>
            <person name="Gnirke A."/>
            <person name="Yurkov A.M."/>
            <person name="Nowrousian M."/>
            <person name="Sun S."/>
            <person name="Cuomo C.A."/>
            <person name="Heitman J."/>
        </authorList>
    </citation>
    <scope>NUCLEOTIDE SEQUENCE [LARGE SCALE GENOMIC DNA]</scope>
    <source>
        <strain evidence="3 4">7685027</strain>
    </source>
</reference>
<dbReference type="SUPFAM" id="SSF50729">
    <property type="entry name" value="PH domain-like"/>
    <property type="match status" value="1"/>
</dbReference>
<feature type="region of interest" description="Disordered" evidence="1">
    <location>
        <begin position="240"/>
        <end position="375"/>
    </location>
</feature>
<dbReference type="PROSITE" id="PS50003">
    <property type="entry name" value="PH_DOMAIN"/>
    <property type="match status" value="1"/>
</dbReference>
<dbReference type="GeneID" id="89990056"/>
<sequence>MPLFFQRSRRASEAPPPLHPPNSHKRLSVDAASSANHNSPFTTMNGTKLKTLLGAGPAAATMSGTEKKGSMKKKLTTPMFFRRNSSSSSEHPRQASTLSSPDQGVHGSPGSAARSTRPGNELIMADYQDPAQTMFRKPANAGLFASTTVFPENFALSHSISPEASSPLSQASISPSARIRPLSQTWQPSYPLVLPDAEYADVVAPNEQMPLTAGPAVVSAAGDENAKRRSTDVQVLENCPTTKPQKAVVSPEQQLPTPPLSTRVSSETELRNEVETSQRRPSLALNISDEVLTPKAMQPTVPKQESIKTSVTAADNQMTSENVVHPPETRDEDIPSIAASPVTRQPASSIPSAAATPATPSSPISPTSSSLLTRPSLSVRKTTVIYSPPMPQPIKNLPTLANLANSAGDTYSATPTATPGWGELAREGGPKTPGGGIMRTPMSMANGARTPGLGSFTLNLPPAKAKKTPMTEQELRKARRAMPVMLRQPSSVPSNEDEEDGDAGDDDDEDESEDGAGSDGDSGNDSEAETARNPRTVGFSPSNCAGRSARRTRAGSSSQVGEMAKSAVTEEGEPSGSSALDASADVRRQSNFPRFNTMSNVSGPTIIPKANGKSVWSLSTPCEKNRSTWAQFSNEGTPVQDLQPVVVDTGNAQPTAGAAAAVARATLERGQSSYPSTLTTTSRGSSGYFDSQPSSAGPSTMPSPQPRLDKGKGKDRAVDSSLAAPVAASRMENEGERGVLEEESENEEDSRREEHGASSEDTVEVSTDAGTPSVEANDAVAPAPQPRPQQIPQRPSLYTQTSISMINLPPKTQGSEDTEDGMLVKPKLETVKSGEQLPFRITLPPQQVPSAPNVILSPAEWARPPPTPAPGLNGFNFSVAGKDKQKELKRRRSADDLVTPPPKYEPPFPGTFVPKPRDEEGREKLPNYWCSVHIEGMLQRKMEFIGEKDLGTGSDGKKRIEKIQARDRSWKRYYFILHGTALLVYKFDPHRFPLKIDAPVPTIDDDDADEFLHVHPAPERRRRTSSSGAIGPSNKRSTVSVDSGRRGPADAINSTVRRGSGDSASPIGIPLPGRRTSESNTVGSGNYRRSSLSIVHNAENRNDVKDAALFNSQRRGSASGTSTAFPSSSYGSTNTPLSSHFQHNALVKQYSLNKTESGLAADYHKRRNVVRVRADGEQFLLQTDSARDMVDWVEAFQAATNVAKDLDERPMPKIITLPRRRRRRNQAQQAAATAASNPATAVASGTINSGEAIMVQHALAAADEAERERERMLQEDQEAVAT</sequence>
<feature type="compositionally biased region" description="Pro residues" evidence="1">
    <location>
        <begin position="899"/>
        <end position="909"/>
    </location>
</feature>
<feature type="region of interest" description="Disordered" evidence="1">
    <location>
        <begin position="1014"/>
        <end position="1088"/>
    </location>
</feature>
<accession>A0ABZ2AXL3</accession>
<feature type="compositionally biased region" description="Polar residues" evidence="1">
    <location>
        <begin position="31"/>
        <end position="48"/>
    </location>
</feature>
<feature type="region of interest" description="Disordered" evidence="1">
    <location>
        <begin position="667"/>
        <end position="795"/>
    </location>
</feature>
<feature type="compositionally biased region" description="Polar residues" evidence="1">
    <location>
        <begin position="83"/>
        <end position="102"/>
    </location>
</feature>
<feature type="compositionally biased region" description="Polar residues" evidence="1">
    <location>
        <begin position="1078"/>
        <end position="1088"/>
    </location>
</feature>
<feature type="compositionally biased region" description="Basic and acidic residues" evidence="1">
    <location>
        <begin position="266"/>
        <end position="278"/>
    </location>
</feature>
<dbReference type="SMART" id="SM00233">
    <property type="entry name" value="PH"/>
    <property type="match status" value="1"/>
</dbReference>
<evidence type="ECO:0000313" key="4">
    <source>
        <dbReference type="Proteomes" id="UP001432216"/>
    </source>
</evidence>
<organism evidence="3 4">
    <name type="scientific">Cryptococcus decagattii</name>
    <dbReference type="NCBI Taxonomy" id="1859122"/>
    <lineage>
        <taxon>Eukaryota</taxon>
        <taxon>Fungi</taxon>
        <taxon>Dikarya</taxon>
        <taxon>Basidiomycota</taxon>
        <taxon>Agaricomycotina</taxon>
        <taxon>Tremellomycetes</taxon>
        <taxon>Tremellales</taxon>
        <taxon>Cryptococcaceae</taxon>
        <taxon>Cryptococcus</taxon>
        <taxon>Cryptococcus gattii species complex</taxon>
    </lineage>
</organism>
<keyword evidence="4" id="KW-1185">Reference proteome</keyword>
<dbReference type="PANTHER" id="PTHR37283">
    <property type="entry name" value="PH DOMAIN-CONTAINING PROTEIN YHR131C"/>
    <property type="match status" value="1"/>
</dbReference>